<dbReference type="AlphaFoldDB" id="A0A5N3QXY1"/>
<evidence type="ECO:0000313" key="2">
    <source>
        <dbReference type="EMBL" id="KAB0287056.1"/>
    </source>
</evidence>
<dbReference type="Proteomes" id="UP000326789">
    <property type="component" value="Unassembled WGS sequence"/>
</dbReference>
<accession>A0A5N3QXY1</accession>
<reference evidence="2 3" key="1">
    <citation type="submission" date="2019-09" db="EMBL/GenBank/DDBJ databases">
        <title>Whole genome sequence of Vibrio fortis.</title>
        <authorList>
            <person name="Das S.K."/>
        </authorList>
    </citation>
    <scope>NUCLEOTIDE SEQUENCE [LARGE SCALE GENOMIC DNA]</scope>
    <source>
        <strain evidence="2 3">AN60</strain>
    </source>
</reference>
<dbReference type="RefSeq" id="WP_150872550.1">
    <property type="nucleotide sequence ID" value="NZ_VWSE01000008.1"/>
</dbReference>
<sequence>MIKALRGFKAKAWALVGAIATLCSIFVPIYQEFIKKEDKEPTKVVNITQERALDLEIRDSSYQISIDDAQKGLFVVPGALAEFRSVIANNSEQDLTSCVLKYDYQFENYNEGVYYNRTKAMLKDKYYDLPKEDRFEVRAGGYYYLNKPDEVFTFDLAKKTDTEMSFVTEAFFSSPKAIRFYVTCDKKISNKVVFNKDDTIVIQYKLDLPNWYYDFSSIFVAPYH</sequence>
<protein>
    <submittedName>
        <fullName evidence="2">Uncharacterized protein</fullName>
    </submittedName>
</protein>
<evidence type="ECO:0000256" key="1">
    <source>
        <dbReference type="SAM" id="Phobius"/>
    </source>
</evidence>
<keyword evidence="1" id="KW-1133">Transmembrane helix</keyword>
<keyword evidence="1" id="KW-0472">Membrane</keyword>
<feature type="transmembrane region" description="Helical" evidence="1">
    <location>
        <begin position="12"/>
        <end position="30"/>
    </location>
</feature>
<name>A0A5N3QXY1_9VIBR</name>
<evidence type="ECO:0000313" key="3">
    <source>
        <dbReference type="Proteomes" id="UP000326789"/>
    </source>
</evidence>
<gene>
    <name evidence="2" type="ORF">F2P58_20725</name>
</gene>
<comment type="caution">
    <text evidence="2">The sequence shown here is derived from an EMBL/GenBank/DDBJ whole genome shotgun (WGS) entry which is preliminary data.</text>
</comment>
<proteinExistence type="predicted"/>
<dbReference type="EMBL" id="VWSE01000008">
    <property type="protein sequence ID" value="KAB0287056.1"/>
    <property type="molecule type" value="Genomic_DNA"/>
</dbReference>
<organism evidence="2 3">
    <name type="scientific">Vibrio fortis</name>
    <dbReference type="NCBI Taxonomy" id="212667"/>
    <lineage>
        <taxon>Bacteria</taxon>
        <taxon>Pseudomonadati</taxon>
        <taxon>Pseudomonadota</taxon>
        <taxon>Gammaproteobacteria</taxon>
        <taxon>Vibrionales</taxon>
        <taxon>Vibrionaceae</taxon>
        <taxon>Vibrio</taxon>
    </lineage>
</organism>
<keyword evidence="1" id="KW-0812">Transmembrane</keyword>